<evidence type="ECO:0000313" key="2">
    <source>
        <dbReference type="EMBL" id="KAK1688516.1"/>
    </source>
</evidence>
<dbReference type="RefSeq" id="XP_060432211.1">
    <property type="nucleotide sequence ID" value="XM_060567624.1"/>
</dbReference>
<keyword evidence="1" id="KW-0732">Signal</keyword>
<feature type="chain" id="PRO_5042543503" evidence="1">
    <location>
        <begin position="22"/>
        <end position="128"/>
    </location>
</feature>
<gene>
    <name evidence="2" type="ORF">BDP55DRAFT_47151</name>
</gene>
<dbReference type="AlphaFoldDB" id="A0AAJ0AT75"/>
<dbReference type="GeneID" id="85452150"/>
<sequence>MTGNFFFLAWLESARLPFNLAVQPGIEGFHSAWGLRVNLANDSGAGSQCLRVPDPPGDEIRRPQVPAKLHARLTASVPQSLTPLRTSPCPSEPRCLRRQYNVRIEPFNNGSQLRLIASSVLASSIYRT</sequence>
<accession>A0AAJ0AT75</accession>
<reference evidence="2" key="1">
    <citation type="submission" date="2021-06" db="EMBL/GenBank/DDBJ databases">
        <title>Comparative genomics, transcriptomics and evolutionary studies reveal genomic signatures of adaptation to plant cell wall in hemibiotrophic fungi.</title>
        <authorList>
            <consortium name="DOE Joint Genome Institute"/>
            <person name="Baroncelli R."/>
            <person name="Diaz J.F."/>
            <person name="Benocci T."/>
            <person name="Peng M."/>
            <person name="Battaglia E."/>
            <person name="Haridas S."/>
            <person name="Andreopoulos W."/>
            <person name="Labutti K."/>
            <person name="Pangilinan J."/>
            <person name="Floch G.L."/>
            <person name="Makela M.R."/>
            <person name="Henrissat B."/>
            <person name="Grigoriev I.V."/>
            <person name="Crouch J.A."/>
            <person name="De Vries R.P."/>
            <person name="Sukno S.A."/>
            <person name="Thon M.R."/>
        </authorList>
    </citation>
    <scope>NUCLEOTIDE SEQUENCE</scope>
    <source>
        <strain evidence="2">CBS 193.32</strain>
    </source>
</reference>
<keyword evidence="3" id="KW-1185">Reference proteome</keyword>
<name>A0AAJ0AT75_9PEZI</name>
<proteinExistence type="predicted"/>
<organism evidence="2 3">
    <name type="scientific">Colletotrichum godetiae</name>
    <dbReference type="NCBI Taxonomy" id="1209918"/>
    <lineage>
        <taxon>Eukaryota</taxon>
        <taxon>Fungi</taxon>
        <taxon>Dikarya</taxon>
        <taxon>Ascomycota</taxon>
        <taxon>Pezizomycotina</taxon>
        <taxon>Sordariomycetes</taxon>
        <taxon>Hypocreomycetidae</taxon>
        <taxon>Glomerellales</taxon>
        <taxon>Glomerellaceae</taxon>
        <taxon>Colletotrichum</taxon>
        <taxon>Colletotrichum acutatum species complex</taxon>
    </lineage>
</organism>
<comment type="caution">
    <text evidence="2">The sequence shown here is derived from an EMBL/GenBank/DDBJ whole genome shotgun (WGS) entry which is preliminary data.</text>
</comment>
<evidence type="ECO:0000313" key="3">
    <source>
        <dbReference type="Proteomes" id="UP001224890"/>
    </source>
</evidence>
<protein>
    <submittedName>
        <fullName evidence="2">Uncharacterized protein</fullName>
    </submittedName>
</protein>
<evidence type="ECO:0000256" key="1">
    <source>
        <dbReference type="SAM" id="SignalP"/>
    </source>
</evidence>
<dbReference type="Proteomes" id="UP001224890">
    <property type="component" value="Unassembled WGS sequence"/>
</dbReference>
<feature type="signal peptide" evidence="1">
    <location>
        <begin position="1"/>
        <end position="21"/>
    </location>
</feature>
<dbReference type="EMBL" id="JAHMHR010000011">
    <property type="protein sequence ID" value="KAK1688516.1"/>
    <property type="molecule type" value="Genomic_DNA"/>
</dbReference>